<gene>
    <name evidence="2" type="ordered locus">Clole_0912</name>
</gene>
<evidence type="ECO:0000313" key="3">
    <source>
        <dbReference type="Proteomes" id="UP000008467"/>
    </source>
</evidence>
<evidence type="ECO:0000313" key="2">
    <source>
        <dbReference type="EMBL" id="ADZ82645.1"/>
    </source>
</evidence>
<sequence>MKERVGLIKFFDQMARCFMVALLIIAITGAWGGEKAQWASTILGARGLSYGGIFQVAILSFIMTSMQHVFLTECWIKKMSYAKRMILFMSTIFIAITILVAWWGWFPIDSGLAWIGFIVSYIVSLLISMFIFSVIFKSREKEYERLLTAYQKKQEVERNGH</sequence>
<name>F2JQQ0_CELLD</name>
<evidence type="ECO:0000256" key="1">
    <source>
        <dbReference type="SAM" id="Phobius"/>
    </source>
</evidence>
<keyword evidence="3" id="KW-1185">Reference proteome</keyword>
<feature type="transmembrane region" description="Helical" evidence="1">
    <location>
        <begin position="112"/>
        <end position="136"/>
    </location>
</feature>
<feature type="transmembrane region" description="Helical" evidence="1">
    <location>
        <begin position="48"/>
        <end position="66"/>
    </location>
</feature>
<keyword evidence="1" id="KW-0812">Transmembrane</keyword>
<evidence type="ECO:0008006" key="4">
    <source>
        <dbReference type="Google" id="ProtNLM"/>
    </source>
</evidence>
<dbReference type="RefSeq" id="WP_013655946.1">
    <property type="nucleotide sequence ID" value="NC_015275.1"/>
</dbReference>
<dbReference type="Proteomes" id="UP000008467">
    <property type="component" value="Chromosome"/>
</dbReference>
<protein>
    <recommendedName>
        <fullName evidence="4">DUF3021 domain-containing protein</fullName>
    </recommendedName>
</protein>
<dbReference type="AlphaFoldDB" id="F2JQQ0"/>
<organism evidence="2 3">
    <name type="scientific">Cellulosilyticum lentocellum (strain ATCC 49066 / DSM 5427 / NCIMB 11756 / RHM5)</name>
    <name type="common">Clostridium lentocellum</name>
    <dbReference type="NCBI Taxonomy" id="642492"/>
    <lineage>
        <taxon>Bacteria</taxon>
        <taxon>Bacillati</taxon>
        <taxon>Bacillota</taxon>
        <taxon>Clostridia</taxon>
        <taxon>Lachnospirales</taxon>
        <taxon>Cellulosilyticaceae</taxon>
        <taxon>Cellulosilyticum</taxon>
    </lineage>
</organism>
<proteinExistence type="predicted"/>
<dbReference type="HOGENOM" id="CLU_136074_0_0_9"/>
<dbReference type="STRING" id="642492.Clole_0912"/>
<keyword evidence="1" id="KW-0472">Membrane</keyword>
<accession>F2JQQ0</accession>
<dbReference type="KEGG" id="cle:Clole_0912"/>
<keyword evidence="1" id="KW-1133">Transmembrane helix</keyword>
<reference evidence="2 3" key="1">
    <citation type="journal article" date="2011" name="J. Bacteriol.">
        <title>Complete genome sequence of the cellulose-degrading bacterium Cellulosilyticum lentocellum.</title>
        <authorList>
            <consortium name="US DOE Joint Genome Institute"/>
            <person name="Miller D.A."/>
            <person name="Suen G."/>
            <person name="Bruce D."/>
            <person name="Copeland A."/>
            <person name="Cheng J.F."/>
            <person name="Detter C."/>
            <person name="Goodwin L.A."/>
            <person name="Han C.S."/>
            <person name="Hauser L.J."/>
            <person name="Land M.L."/>
            <person name="Lapidus A."/>
            <person name="Lucas S."/>
            <person name="Meincke L."/>
            <person name="Pitluck S."/>
            <person name="Tapia R."/>
            <person name="Teshima H."/>
            <person name="Woyke T."/>
            <person name="Fox B.G."/>
            <person name="Angert E.R."/>
            <person name="Currie C.R."/>
        </authorList>
    </citation>
    <scope>NUCLEOTIDE SEQUENCE [LARGE SCALE GENOMIC DNA]</scope>
    <source>
        <strain evidence="3">ATCC 49066 / DSM 5427 / NCIMB 11756 / RHM5</strain>
    </source>
</reference>
<feature type="transmembrane region" description="Helical" evidence="1">
    <location>
        <begin position="86"/>
        <end position="106"/>
    </location>
</feature>
<dbReference type="eggNOG" id="ENOG5031TUP">
    <property type="taxonomic scope" value="Bacteria"/>
</dbReference>
<dbReference type="EMBL" id="CP002582">
    <property type="protein sequence ID" value="ADZ82645.1"/>
    <property type="molecule type" value="Genomic_DNA"/>
</dbReference>